<comment type="caution">
    <text evidence="2">The sequence shown here is derived from an EMBL/GenBank/DDBJ whole genome shotgun (WGS) entry which is preliminary data.</text>
</comment>
<dbReference type="EMBL" id="JAULSV010000001">
    <property type="protein sequence ID" value="KAK0657848.1"/>
    <property type="molecule type" value="Genomic_DNA"/>
</dbReference>
<dbReference type="PANTHER" id="PTHR43130:SF7">
    <property type="entry name" value="DJ-1_PFPI DOMAIN-CONTAINING PROTEIN"/>
    <property type="match status" value="1"/>
</dbReference>
<dbReference type="AlphaFoldDB" id="A0AA40D261"/>
<dbReference type="PANTHER" id="PTHR43130">
    <property type="entry name" value="ARAC-FAMILY TRANSCRIPTIONAL REGULATOR"/>
    <property type="match status" value="1"/>
</dbReference>
<evidence type="ECO:0000259" key="1">
    <source>
        <dbReference type="Pfam" id="PF01965"/>
    </source>
</evidence>
<gene>
    <name evidence="2" type="ORF">B0T16DRAFT_315476</name>
</gene>
<dbReference type="Pfam" id="PF01965">
    <property type="entry name" value="DJ-1_PfpI"/>
    <property type="match status" value="1"/>
</dbReference>
<sequence>MAGSPVPRKTVRIGVMMDNVQLMDVMGIDLFGNLSREYLDMVKSEAPPELAPLLDGFDHHQVDMEFLYLAPTLEPTPVTVGLSYVPNMTYDDCPRDLDIILVGGPLLSHRPPQADKFMKEAWTKTRVWLTTCTGSVWLASTGLLDGKKCTTNRGFLATAKRIHPEIEWLDQRWVIEDKPYDGTDGKGELWTAGAAGAGLEMIAHYCLQNWDPTFVSTVSLYGVDMHPEGSRGQFYSP</sequence>
<reference evidence="2" key="1">
    <citation type="submission" date="2023-06" db="EMBL/GenBank/DDBJ databases">
        <title>Genome-scale phylogeny and comparative genomics of the fungal order Sordariales.</title>
        <authorList>
            <consortium name="Lawrence Berkeley National Laboratory"/>
            <person name="Hensen N."/>
            <person name="Bonometti L."/>
            <person name="Westerberg I."/>
            <person name="Brannstrom I.O."/>
            <person name="Guillou S."/>
            <person name="Cros-Aarteil S."/>
            <person name="Calhoun S."/>
            <person name="Haridas S."/>
            <person name="Kuo A."/>
            <person name="Mondo S."/>
            <person name="Pangilinan J."/>
            <person name="Riley R."/>
            <person name="Labutti K."/>
            <person name="Andreopoulos B."/>
            <person name="Lipzen A."/>
            <person name="Chen C."/>
            <person name="Yanf M."/>
            <person name="Daum C."/>
            <person name="Ng V."/>
            <person name="Clum A."/>
            <person name="Steindorff A."/>
            <person name="Ohm R."/>
            <person name="Martin F."/>
            <person name="Silar P."/>
            <person name="Natvig D."/>
            <person name="Lalanne C."/>
            <person name="Gautier V."/>
            <person name="Ament-Velasquez S.L."/>
            <person name="Kruys A."/>
            <person name="Hutchinson M.I."/>
            <person name="Powell A.J."/>
            <person name="Barry K."/>
            <person name="Miller A.N."/>
            <person name="Grigoriev I.V."/>
            <person name="Debuchy R."/>
            <person name="Gladieux P."/>
            <person name="Thoren M.H."/>
            <person name="Johannesson H."/>
        </authorList>
    </citation>
    <scope>NUCLEOTIDE SEQUENCE</scope>
    <source>
        <strain evidence="2">SMH2532-1</strain>
    </source>
</reference>
<proteinExistence type="predicted"/>
<dbReference type="InterPro" id="IPR052158">
    <property type="entry name" value="INH-QAR"/>
</dbReference>
<protein>
    <submittedName>
        <fullName evidence="2">Class I glutamine amidotransferase-like protein</fullName>
    </submittedName>
</protein>
<name>A0AA40D261_9PEZI</name>
<dbReference type="InterPro" id="IPR029062">
    <property type="entry name" value="Class_I_gatase-like"/>
</dbReference>
<evidence type="ECO:0000313" key="2">
    <source>
        <dbReference type="EMBL" id="KAK0657848.1"/>
    </source>
</evidence>
<dbReference type="Proteomes" id="UP001174936">
    <property type="component" value="Unassembled WGS sequence"/>
</dbReference>
<keyword evidence="3" id="KW-1185">Reference proteome</keyword>
<dbReference type="Gene3D" id="3.40.50.880">
    <property type="match status" value="1"/>
</dbReference>
<dbReference type="SUPFAM" id="SSF52317">
    <property type="entry name" value="Class I glutamine amidotransferase-like"/>
    <property type="match status" value="1"/>
</dbReference>
<evidence type="ECO:0000313" key="3">
    <source>
        <dbReference type="Proteomes" id="UP001174936"/>
    </source>
</evidence>
<keyword evidence="2" id="KW-0315">Glutamine amidotransferase</keyword>
<dbReference type="InterPro" id="IPR002818">
    <property type="entry name" value="DJ-1/PfpI"/>
</dbReference>
<accession>A0AA40D261</accession>
<feature type="domain" description="DJ-1/PfpI" evidence="1">
    <location>
        <begin position="73"/>
        <end position="177"/>
    </location>
</feature>
<organism evidence="2 3">
    <name type="scientific">Cercophora newfieldiana</name>
    <dbReference type="NCBI Taxonomy" id="92897"/>
    <lineage>
        <taxon>Eukaryota</taxon>
        <taxon>Fungi</taxon>
        <taxon>Dikarya</taxon>
        <taxon>Ascomycota</taxon>
        <taxon>Pezizomycotina</taxon>
        <taxon>Sordariomycetes</taxon>
        <taxon>Sordariomycetidae</taxon>
        <taxon>Sordariales</taxon>
        <taxon>Lasiosphaeriaceae</taxon>
        <taxon>Cercophora</taxon>
    </lineage>
</organism>